<proteinExistence type="predicted"/>
<accession>A0ABW1I1N8</accession>
<dbReference type="Proteomes" id="UP001596119">
    <property type="component" value="Unassembled WGS sequence"/>
</dbReference>
<dbReference type="EMBL" id="JBHSQK010000007">
    <property type="protein sequence ID" value="MFC5947521.1"/>
    <property type="molecule type" value="Genomic_DNA"/>
</dbReference>
<dbReference type="InterPro" id="IPR036291">
    <property type="entry name" value="NAD(P)-bd_dom_sf"/>
</dbReference>
<gene>
    <name evidence="1" type="ORF">ACFQH9_04435</name>
</gene>
<sequence length="49" mass="5132">MFEEFKNLAALGRALTPEDVAGVVSYLAGPDAGFMTGQSLIIDGGILFQ</sequence>
<evidence type="ECO:0000313" key="1">
    <source>
        <dbReference type="EMBL" id="MFC5947521.1"/>
    </source>
</evidence>
<dbReference type="Pfam" id="PF13561">
    <property type="entry name" value="adh_short_C2"/>
    <property type="match status" value="1"/>
</dbReference>
<evidence type="ECO:0000313" key="2">
    <source>
        <dbReference type="Proteomes" id="UP001596119"/>
    </source>
</evidence>
<dbReference type="InterPro" id="IPR002347">
    <property type="entry name" value="SDR_fam"/>
</dbReference>
<reference evidence="2" key="1">
    <citation type="journal article" date="2019" name="Int. J. Syst. Evol. Microbiol.">
        <title>The Global Catalogue of Microorganisms (GCM) 10K type strain sequencing project: providing services to taxonomists for standard genome sequencing and annotation.</title>
        <authorList>
            <consortium name="The Broad Institute Genomics Platform"/>
            <consortium name="The Broad Institute Genome Sequencing Center for Infectious Disease"/>
            <person name="Wu L."/>
            <person name="Ma J."/>
        </authorList>
    </citation>
    <scope>NUCLEOTIDE SEQUENCE [LARGE SCALE GENOMIC DNA]</scope>
    <source>
        <strain evidence="2">CGMCC 4.7397</strain>
    </source>
</reference>
<comment type="caution">
    <text evidence="1">The sequence shown here is derived from an EMBL/GenBank/DDBJ whole genome shotgun (WGS) entry which is preliminary data.</text>
</comment>
<keyword evidence="2" id="KW-1185">Reference proteome</keyword>
<dbReference type="Gene3D" id="3.40.50.720">
    <property type="entry name" value="NAD(P)-binding Rossmann-like Domain"/>
    <property type="match status" value="1"/>
</dbReference>
<dbReference type="SUPFAM" id="SSF51735">
    <property type="entry name" value="NAD(P)-binding Rossmann-fold domains"/>
    <property type="match status" value="1"/>
</dbReference>
<name>A0ABW1I1N8_9PSEU</name>
<organism evidence="1 2">
    <name type="scientific">Pseudonocardia lutea</name>
    <dbReference type="NCBI Taxonomy" id="2172015"/>
    <lineage>
        <taxon>Bacteria</taxon>
        <taxon>Bacillati</taxon>
        <taxon>Actinomycetota</taxon>
        <taxon>Actinomycetes</taxon>
        <taxon>Pseudonocardiales</taxon>
        <taxon>Pseudonocardiaceae</taxon>
        <taxon>Pseudonocardia</taxon>
    </lineage>
</organism>
<dbReference type="RefSeq" id="WP_379564452.1">
    <property type="nucleotide sequence ID" value="NZ_JBHSQK010000007.1"/>
</dbReference>
<protein>
    <submittedName>
        <fullName evidence="1">SDR family oxidoreductase</fullName>
    </submittedName>
</protein>